<proteinExistence type="predicted"/>
<dbReference type="EMBL" id="JACASE010000015">
    <property type="protein sequence ID" value="KAF6405091.1"/>
    <property type="molecule type" value="Genomic_DNA"/>
</dbReference>
<gene>
    <name evidence="1" type="ORF">HJG63_009402</name>
</gene>
<sequence>MLGSKNRLYWSAATASSLNDRNFLAVLEAGSPRSRCSGIPCPGPKASLVLKLYFSMEIARTVNKHHAGDLIAHLRYRLFLMTVSRLANLSHPFCNPINRGQKVLVFSQQCLLRAYCVSGSRTHYEQKDQAPLSWNSRPSPGGR</sequence>
<accession>A0A7J8C2J1</accession>
<keyword evidence="2" id="KW-1185">Reference proteome</keyword>
<organism evidence="1 2">
    <name type="scientific">Rousettus aegyptiacus</name>
    <name type="common">Egyptian fruit bat</name>
    <name type="synonym">Pteropus aegyptiacus</name>
    <dbReference type="NCBI Taxonomy" id="9407"/>
    <lineage>
        <taxon>Eukaryota</taxon>
        <taxon>Metazoa</taxon>
        <taxon>Chordata</taxon>
        <taxon>Craniata</taxon>
        <taxon>Vertebrata</taxon>
        <taxon>Euteleostomi</taxon>
        <taxon>Mammalia</taxon>
        <taxon>Eutheria</taxon>
        <taxon>Laurasiatheria</taxon>
        <taxon>Chiroptera</taxon>
        <taxon>Yinpterochiroptera</taxon>
        <taxon>Pteropodoidea</taxon>
        <taxon>Pteropodidae</taxon>
        <taxon>Rousettinae</taxon>
        <taxon>Rousettus</taxon>
    </lineage>
</organism>
<protein>
    <submittedName>
        <fullName evidence="1">Uncharacterized protein</fullName>
    </submittedName>
</protein>
<comment type="caution">
    <text evidence="1">The sequence shown here is derived from an EMBL/GenBank/DDBJ whole genome shotgun (WGS) entry which is preliminary data.</text>
</comment>
<evidence type="ECO:0000313" key="2">
    <source>
        <dbReference type="Proteomes" id="UP000593571"/>
    </source>
</evidence>
<name>A0A7J8C2J1_ROUAE</name>
<dbReference type="Proteomes" id="UP000593571">
    <property type="component" value="Unassembled WGS sequence"/>
</dbReference>
<dbReference type="AlphaFoldDB" id="A0A7J8C2J1"/>
<reference evidence="1 2" key="1">
    <citation type="journal article" date="2020" name="Nature">
        <title>Six reference-quality genomes reveal evolution of bat adaptations.</title>
        <authorList>
            <person name="Jebb D."/>
            <person name="Huang Z."/>
            <person name="Pippel M."/>
            <person name="Hughes G.M."/>
            <person name="Lavrichenko K."/>
            <person name="Devanna P."/>
            <person name="Winkler S."/>
            <person name="Jermiin L.S."/>
            <person name="Skirmuntt E.C."/>
            <person name="Katzourakis A."/>
            <person name="Burkitt-Gray L."/>
            <person name="Ray D.A."/>
            <person name="Sullivan K.A.M."/>
            <person name="Roscito J.G."/>
            <person name="Kirilenko B.M."/>
            <person name="Davalos L.M."/>
            <person name="Corthals A.P."/>
            <person name="Power M.L."/>
            <person name="Jones G."/>
            <person name="Ransome R.D."/>
            <person name="Dechmann D.K.N."/>
            <person name="Locatelli A.G."/>
            <person name="Puechmaille S.J."/>
            <person name="Fedrigo O."/>
            <person name="Jarvis E.D."/>
            <person name="Hiller M."/>
            <person name="Vernes S.C."/>
            <person name="Myers E.W."/>
            <person name="Teeling E.C."/>
        </authorList>
    </citation>
    <scope>NUCLEOTIDE SEQUENCE [LARGE SCALE GENOMIC DNA]</scope>
    <source>
        <strain evidence="1">MRouAeg1</strain>
        <tissue evidence="1">Muscle</tissue>
    </source>
</reference>
<evidence type="ECO:0000313" key="1">
    <source>
        <dbReference type="EMBL" id="KAF6405091.1"/>
    </source>
</evidence>